<dbReference type="SUPFAM" id="SSF47413">
    <property type="entry name" value="lambda repressor-like DNA-binding domains"/>
    <property type="match status" value="1"/>
</dbReference>
<dbReference type="InterPro" id="IPR010982">
    <property type="entry name" value="Lambda_DNA-bd_dom_sf"/>
</dbReference>
<dbReference type="Pfam" id="PF00356">
    <property type="entry name" value="LacI"/>
    <property type="match status" value="1"/>
</dbReference>
<dbReference type="OrthoDB" id="9798934at2"/>
<protein>
    <submittedName>
        <fullName evidence="5">LacI family transcriptional regulator</fullName>
    </submittedName>
</protein>
<dbReference type="EMBL" id="QPJJ01000005">
    <property type="protein sequence ID" value="RCW72030.1"/>
    <property type="molecule type" value="Genomic_DNA"/>
</dbReference>
<dbReference type="PANTHER" id="PTHR30146:SF105">
    <property type="entry name" value="CATABOLITE CONTROL PROTEIN B"/>
    <property type="match status" value="1"/>
</dbReference>
<evidence type="ECO:0000256" key="1">
    <source>
        <dbReference type="ARBA" id="ARBA00023015"/>
    </source>
</evidence>
<dbReference type="SMART" id="SM00354">
    <property type="entry name" value="HTH_LACI"/>
    <property type="match status" value="1"/>
</dbReference>
<dbReference type="Gene3D" id="1.10.260.40">
    <property type="entry name" value="lambda repressor-like DNA-binding domains"/>
    <property type="match status" value="1"/>
</dbReference>
<evidence type="ECO:0000256" key="2">
    <source>
        <dbReference type="ARBA" id="ARBA00023125"/>
    </source>
</evidence>
<gene>
    <name evidence="5" type="ORF">DFR57_105215</name>
</gene>
<dbReference type="Pfam" id="PF00532">
    <property type="entry name" value="Peripla_BP_1"/>
    <property type="match status" value="1"/>
</dbReference>
<reference evidence="5 6" key="1">
    <citation type="submission" date="2018-07" db="EMBL/GenBank/DDBJ databases">
        <title>Genomic Encyclopedia of Type Strains, Phase IV (KMG-IV): sequencing the most valuable type-strain genomes for metagenomic binning, comparative biology and taxonomic classification.</title>
        <authorList>
            <person name="Goeker M."/>
        </authorList>
    </citation>
    <scope>NUCLEOTIDE SEQUENCE [LARGE SCALE GENOMIC DNA]</scope>
    <source>
        <strain evidence="5 6">DSM 27696</strain>
    </source>
</reference>
<evidence type="ECO:0000256" key="3">
    <source>
        <dbReference type="ARBA" id="ARBA00023163"/>
    </source>
</evidence>
<dbReference type="PROSITE" id="PS00356">
    <property type="entry name" value="HTH_LACI_1"/>
    <property type="match status" value="1"/>
</dbReference>
<keyword evidence="6" id="KW-1185">Reference proteome</keyword>
<dbReference type="PRINTS" id="PR00036">
    <property type="entry name" value="HTHLACI"/>
</dbReference>
<dbReference type="RefSeq" id="WP_114352576.1">
    <property type="nucleotide sequence ID" value="NZ_QPJJ01000005.1"/>
</dbReference>
<name>A0A368XVB7_9BACI</name>
<dbReference type="PANTHER" id="PTHR30146">
    <property type="entry name" value="LACI-RELATED TRANSCRIPTIONAL REPRESSOR"/>
    <property type="match status" value="1"/>
</dbReference>
<evidence type="ECO:0000313" key="6">
    <source>
        <dbReference type="Proteomes" id="UP000252585"/>
    </source>
</evidence>
<organism evidence="5 6">
    <name type="scientific">Saliterribacillus persicus</name>
    <dbReference type="NCBI Taxonomy" id="930114"/>
    <lineage>
        <taxon>Bacteria</taxon>
        <taxon>Bacillati</taxon>
        <taxon>Bacillota</taxon>
        <taxon>Bacilli</taxon>
        <taxon>Bacillales</taxon>
        <taxon>Bacillaceae</taxon>
        <taxon>Saliterribacillus</taxon>
    </lineage>
</organism>
<dbReference type="GO" id="GO:0003700">
    <property type="term" value="F:DNA-binding transcription factor activity"/>
    <property type="evidence" value="ECO:0007669"/>
    <property type="project" value="TreeGrafter"/>
</dbReference>
<dbReference type="InterPro" id="IPR001761">
    <property type="entry name" value="Peripla_BP/Lac1_sug-bd_dom"/>
</dbReference>
<dbReference type="AlphaFoldDB" id="A0A368XVB7"/>
<dbReference type="SUPFAM" id="SSF53822">
    <property type="entry name" value="Periplasmic binding protein-like I"/>
    <property type="match status" value="1"/>
</dbReference>
<dbReference type="CDD" id="cd06286">
    <property type="entry name" value="PBP1_CcpB-like"/>
    <property type="match status" value="1"/>
</dbReference>
<dbReference type="InterPro" id="IPR028082">
    <property type="entry name" value="Peripla_BP_I"/>
</dbReference>
<evidence type="ECO:0000259" key="4">
    <source>
        <dbReference type="PROSITE" id="PS50932"/>
    </source>
</evidence>
<dbReference type="PROSITE" id="PS50932">
    <property type="entry name" value="HTH_LACI_2"/>
    <property type="match status" value="1"/>
</dbReference>
<feature type="domain" description="HTH lacI-type" evidence="4">
    <location>
        <begin position="2"/>
        <end position="56"/>
    </location>
</feature>
<dbReference type="CDD" id="cd01392">
    <property type="entry name" value="HTH_LacI"/>
    <property type="match status" value="1"/>
</dbReference>
<accession>A0A368XVB7</accession>
<comment type="caution">
    <text evidence="5">The sequence shown here is derived from an EMBL/GenBank/DDBJ whole genome shotgun (WGS) entry which is preliminary data.</text>
</comment>
<sequence length="321" mass="36177">MPTIRDIAKKAGVSVTTVSRVLNNHPYVSKEKRLVVEEVIEQLNYQQNINAVNLSKGSTQLIGVVIPFTNHSYFALLMEGIAKAAVAANYKLVLIQTNYEKEREIEALEMLRYKQIDGLIICSRIAEWDIIECYVKYGPIVVGEDASSKKFVSSVYVDHYKGFMQALDFLYEKGHSKIGYCIGRQRGANSETRARAYADFLALKELEKDDRLVFFDNFQLEDGAKIVNQLLRLKNKPTALLVTSDTVAAGIVTSAREKGFQIPEELAIIGFDNQAIAKMLHITTLEIPLVEMGKKLFELVKVNGENSHKEMKLKLIIRNTV</sequence>
<dbReference type="Proteomes" id="UP000252585">
    <property type="component" value="Unassembled WGS sequence"/>
</dbReference>
<proteinExistence type="predicted"/>
<dbReference type="Gene3D" id="3.40.50.2300">
    <property type="match status" value="2"/>
</dbReference>
<keyword evidence="3" id="KW-0804">Transcription</keyword>
<keyword evidence="2" id="KW-0238">DNA-binding</keyword>
<dbReference type="GO" id="GO:0000976">
    <property type="term" value="F:transcription cis-regulatory region binding"/>
    <property type="evidence" value="ECO:0007669"/>
    <property type="project" value="TreeGrafter"/>
</dbReference>
<evidence type="ECO:0000313" key="5">
    <source>
        <dbReference type="EMBL" id="RCW72030.1"/>
    </source>
</evidence>
<keyword evidence="1" id="KW-0805">Transcription regulation</keyword>
<dbReference type="InterPro" id="IPR000843">
    <property type="entry name" value="HTH_LacI"/>
</dbReference>